<name>A0A1L9V7D7_ASPGL</name>
<dbReference type="EMBL" id="KV878915">
    <property type="protein sequence ID" value="OJJ79779.1"/>
    <property type="molecule type" value="Genomic_DNA"/>
</dbReference>
<keyword evidence="2" id="KW-1185">Reference proteome</keyword>
<evidence type="ECO:0000313" key="2">
    <source>
        <dbReference type="Proteomes" id="UP000184300"/>
    </source>
</evidence>
<dbReference type="AlphaFoldDB" id="A0A1L9V7D7"/>
<proteinExistence type="predicted"/>
<gene>
    <name evidence="1" type="ORF">ASPGLDRAFT_52316</name>
</gene>
<reference evidence="2" key="1">
    <citation type="journal article" date="2017" name="Genome Biol.">
        <title>Comparative genomics reveals high biological diversity and specific adaptations in the industrially and medically important fungal genus Aspergillus.</title>
        <authorList>
            <person name="de Vries R.P."/>
            <person name="Riley R."/>
            <person name="Wiebenga A."/>
            <person name="Aguilar-Osorio G."/>
            <person name="Amillis S."/>
            <person name="Uchima C.A."/>
            <person name="Anderluh G."/>
            <person name="Asadollahi M."/>
            <person name="Askin M."/>
            <person name="Barry K."/>
            <person name="Battaglia E."/>
            <person name="Bayram O."/>
            <person name="Benocci T."/>
            <person name="Braus-Stromeyer S.A."/>
            <person name="Caldana C."/>
            <person name="Canovas D."/>
            <person name="Cerqueira G.C."/>
            <person name="Chen F."/>
            <person name="Chen W."/>
            <person name="Choi C."/>
            <person name="Clum A."/>
            <person name="Dos Santos R.A."/>
            <person name="Damasio A.R."/>
            <person name="Diallinas G."/>
            <person name="Emri T."/>
            <person name="Fekete E."/>
            <person name="Flipphi M."/>
            <person name="Freyberg S."/>
            <person name="Gallo A."/>
            <person name="Gournas C."/>
            <person name="Habgood R."/>
            <person name="Hainaut M."/>
            <person name="Harispe M.L."/>
            <person name="Henrissat B."/>
            <person name="Hilden K.S."/>
            <person name="Hope R."/>
            <person name="Hossain A."/>
            <person name="Karabika E."/>
            <person name="Karaffa L."/>
            <person name="Karanyi Z."/>
            <person name="Krasevec N."/>
            <person name="Kuo A."/>
            <person name="Kusch H."/>
            <person name="LaButti K."/>
            <person name="Lagendijk E.L."/>
            <person name="Lapidus A."/>
            <person name="Levasseur A."/>
            <person name="Lindquist E."/>
            <person name="Lipzen A."/>
            <person name="Logrieco A.F."/>
            <person name="MacCabe A."/>
            <person name="Maekelae M.R."/>
            <person name="Malavazi I."/>
            <person name="Melin P."/>
            <person name="Meyer V."/>
            <person name="Mielnichuk N."/>
            <person name="Miskei M."/>
            <person name="Molnar A.P."/>
            <person name="Mule G."/>
            <person name="Ngan C.Y."/>
            <person name="Orejas M."/>
            <person name="Orosz E."/>
            <person name="Ouedraogo J.P."/>
            <person name="Overkamp K.M."/>
            <person name="Park H.-S."/>
            <person name="Perrone G."/>
            <person name="Piumi F."/>
            <person name="Punt P.J."/>
            <person name="Ram A.F."/>
            <person name="Ramon A."/>
            <person name="Rauscher S."/>
            <person name="Record E."/>
            <person name="Riano-Pachon D.M."/>
            <person name="Robert V."/>
            <person name="Roehrig J."/>
            <person name="Ruller R."/>
            <person name="Salamov A."/>
            <person name="Salih N.S."/>
            <person name="Samson R.A."/>
            <person name="Sandor E."/>
            <person name="Sanguinetti M."/>
            <person name="Schuetze T."/>
            <person name="Sepcic K."/>
            <person name="Shelest E."/>
            <person name="Sherlock G."/>
            <person name="Sophianopoulou V."/>
            <person name="Squina F.M."/>
            <person name="Sun H."/>
            <person name="Susca A."/>
            <person name="Todd R.B."/>
            <person name="Tsang A."/>
            <person name="Unkles S.E."/>
            <person name="van de Wiele N."/>
            <person name="van Rossen-Uffink D."/>
            <person name="Oliveira J.V."/>
            <person name="Vesth T.C."/>
            <person name="Visser J."/>
            <person name="Yu J.-H."/>
            <person name="Zhou M."/>
            <person name="Andersen M.R."/>
            <person name="Archer D.B."/>
            <person name="Baker S.E."/>
            <person name="Benoit I."/>
            <person name="Brakhage A.A."/>
            <person name="Braus G.H."/>
            <person name="Fischer R."/>
            <person name="Frisvad J.C."/>
            <person name="Goldman G.H."/>
            <person name="Houbraken J."/>
            <person name="Oakley B."/>
            <person name="Pocsi I."/>
            <person name="Scazzocchio C."/>
            <person name="Seiboth B."/>
            <person name="vanKuyk P.A."/>
            <person name="Wortman J."/>
            <person name="Dyer P.S."/>
            <person name="Grigoriev I.V."/>
        </authorList>
    </citation>
    <scope>NUCLEOTIDE SEQUENCE [LARGE SCALE GENOMIC DNA]</scope>
    <source>
        <strain evidence="2">CBS 516.65</strain>
    </source>
</reference>
<dbReference type="VEuPathDB" id="FungiDB:ASPGLDRAFT_52316"/>
<dbReference type="GeneID" id="34463985"/>
<sequence>MSSVGFGVDDLKIFLANDAKVFPVADSTAIELPWAKILRTDSEDFALKDLKRNLSLNPTGFQEAIEEALPQMINVH</sequence>
<dbReference type="RefSeq" id="XP_022396477.1">
    <property type="nucleotide sequence ID" value="XM_022547724.1"/>
</dbReference>
<dbReference type="Proteomes" id="UP000184300">
    <property type="component" value="Unassembled WGS sequence"/>
</dbReference>
<accession>A0A1L9V7D7</accession>
<evidence type="ECO:0000313" key="1">
    <source>
        <dbReference type="EMBL" id="OJJ79779.1"/>
    </source>
</evidence>
<organism evidence="1 2">
    <name type="scientific">Aspergillus glaucus CBS 516.65</name>
    <dbReference type="NCBI Taxonomy" id="1160497"/>
    <lineage>
        <taxon>Eukaryota</taxon>
        <taxon>Fungi</taxon>
        <taxon>Dikarya</taxon>
        <taxon>Ascomycota</taxon>
        <taxon>Pezizomycotina</taxon>
        <taxon>Eurotiomycetes</taxon>
        <taxon>Eurotiomycetidae</taxon>
        <taxon>Eurotiales</taxon>
        <taxon>Aspergillaceae</taxon>
        <taxon>Aspergillus</taxon>
        <taxon>Aspergillus subgen. Aspergillus</taxon>
    </lineage>
</organism>
<protein>
    <submittedName>
        <fullName evidence="1">Uncharacterized protein</fullName>
    </submittedName>
</protein>